<reference evidence="1 2" key="1">
    <citation type="submission" date="2019-07" db="EMBL/GenBank/DDBJ databases">
        <title>Complete Genome Sequence of Leptotrichia wadei Strain JMUB3933.</title>
        <authorList>
            <person name="Watanabe S."/>
            <person name="Cui L."/>
        </authorList>
    </citation>
    <scope>NUCLEOTIDE SEQUENCE [LARGE SCALE GENOMIC DNA]</scope>
    <source>
        <strain evidence="1 2">JMUB3933</strain>
    </source>
</reference>
<dbReference type="Proteomes" id="UP000321397">
    <property type="component" value="Chromosome"/>
</dbReference>
<accession>A0A510K7Y6</accession>
<gene>
    <name evidence="1" type="ORF">JMUB3933_1257</name>
</gene>
<dbReference type="EMBL" id="AP019834">
    <property type="protein sequence ID" value="BBM47756.1"/>
    <property type="molecule type" value="Genomic_DNA"/>
</dbReference>
<dbReference type="AlphaFoldDB" id="A0A510K7Y6"/>
<protein>
    <submittedName>
        <fullName evidence="1">Putative transposase</fullName>
    </submittedName>
</protein>
<organism evidence="1 2">
    <name type="scientific">Leptotrichia wadei</name>
    <dbReference type="NCBI Taxonomy" id="157687"/>
    <lineage>
        <taxon>Bacteria</taxon>
        <taxon>Fusobacteriati</taxon>
        <taxon>Fusobacteriota</taxon>
        <taxon>Fusobacteriia</taxon>
        <taxon>Fusobacteriales</taxon>
        <taxon>Leptotrichiaceae</taxon>
        <taxon>Leptotrichia</taxon>
    </lineage>
</organism>
<name>A0A510K7Y6_9FUSO</name>
<sequence length="76" mass="8986">MNCFFYQKNEKIKSVTLINSNGNYYISVLAKFEKKIQKVPINDKMIGLDFSMSELFVSSENQRADYSRYLRMLEKS</sequence>
<evidence type="ECO:0000313" key="2">
    <source>
        <dbReference type="Proteomes" id="UP000321397"/>
    </source>
</evidence>
<proteinExistence type="predicted"/>
<evidence type="ECO:0000313" key="1">
    <source>
        <dbReference type="EMBL" id="BBM47756.1"/>
    </source>
</evidence>
<dbReference type="RefSeq" id="WP_232049774.1">
    <property type="nucleotide sequence ID" value="NZ_AP019834.1"/>
</dbReference>